<dbReference type="AlphaFoldDB" id="A0A6P6K1D1"/>
<protein>
    <submittedName>
        <fullName evidence="3">Coagulation factor V-like</fullName>
    </submittedName>
</protein>
<reference evidence="3" key="1">
    <citation type="submission" date="2025-08" db="UniProtKB">
        <authorList>
            <consortium name="RefSeq"/>
        </authorList>
    </citation>
    <scope>IDENTIFICATION</scope>
    <source>
        <strain evidence="3">Wakin</strain>
        <tissue evidence="3">Muscle</tissue>
    </source>
</reference>
<dbReference type="RefSeq" id="XP_026066001.1">
    <property type="nucleotide sequence ID" value="XM_026210216.1"/>
</dbReference>
<keyword evidence="2" id="KW-1185">Reference proteome</keyword>
<evidence type="ECO:0000313" key="3">
    <source>
        <dbReference type="RefSeq" id="XP_026066001.1"/>
    </source>
</evidence>
<gene>
    <name evidence="3" type="primary">LOC113048416</name>
</gene>
<evidence type="ECO:0000313" key="2">
    <source>
        <dbReference type="Proteomes" id="UP000515129"/>
    </source>
</evidence>
<dbReference type="Proteomes" id="UP000515129">
    <property type="component" value="Chromosome 3"/>
</dbReference>
<evidence type="ECO:0000256" key="1">
    <source>
        <dbReference type="SAM" id="MobiDB-lite"/>
    </source>
</evidence>
<name>A0A6P6K1D1_CARAU</name>
<accession>A0A6P6K1D1</accession>
<dbReference type="KEGG" id="caua:113048416"/>
<sequence length="335" mass="35788">MEYRKYLTTGAAVPARTARRWKRSAACSGSPRRKKVCVSAVTLSDPARMSCGPALDSHHPGPALDSLNPDPALVSCGPALNSHGPDPDPALDRHDLALVSCGPALNSHGPDPDPALDRHDPALVSCGPALNSHGPDPDPALDRHDPALVSCGPALNSHGPDPDPALDRHDPALVSCGPALNSHGPDPDPALDRHDPALVSCGPALNSHGPDPTRVPCDPALVSPDTDSALISTISVCEEPPLSFIPPVHQTSTNTSCAYGQVRQTATVEDTRKQHELLLLALKLKHGLTDEALEDTLKVVNVISQRHAVSSTKHHFYKTFDDLKRNIQFHYMWFY</sequence>
<dbReference type="OrthoDB" id="10565363at2759"/>
<dbReference type="GeneID" id="113048416"/>
<feature type="region of interest" description="Disordered" evidence="1">
    <location>
        <begin position="102"/>
        <end position="145"/>
    </location>
</feature>
<proteinExistence type="predicted"/>
<organism evidence="2 3">
    <name type="scientific">Carassius auratus</name>
    <name type="common">Goldfish</name>
    <dbReference type="NCBI Taxonomy" id="7957"/>
    <lineage>
        <taxon>Eukaryota</taxon>
        <taxon>Metazoa</taxon>
        <taxon>Chordata</taxon>
        <taxon>Craniata</taxon>
        <taxon>Vertebrata</taxon>
        <taxon>Euteleostomi</taxon>
        <taxon>Actinopterygii</taxon>
        <taxon>Neopterygii</taxon>
        <taxon>Teleostei</taxon>
        <taxon>Ostariophysi</taxon>
        <taxon>Cypriniformes</taxon>
        <taxon>Cyprinidae</taxon>
        <taxon>Cyprininae</taxon>
        <taxon>Carassius</taxon>
    </lineage>
</organism>